<dbReference type="InterPro" id="IPR001041">
    <property type="entry name" value="2Fe-2S_ferredoxin-type"/>
</dbReference>
<dbReference type="InterPro" id="IPR006058">
    <property type="entry name" value="2Fe2S_fd_BS"/>
</dbReference>
<evidence type="ECO:0000313" key="2">
    <source>
        <dbReference type="EMBL" id="RUQ67488.1"/>
    </source>
</evidence>
<protein>
    <submittedName>
        <fullName evidence="2">(2Fe-2S)-binding protein</fullName>
    </submittedName>
</protein>
<dbReference type="Gene3D" id="3.10.20.30">
    <property type="match status" value="1"/>
</dbReference>
<name>A0A433J4V6_9PROT</name>
<keyword evidence="3" id="KW-1185">Reference proteome</keyword>
<dbReference type="InterPro" id="IPR012675">
    <property type="entry name" value="Beta-grasp_dom_sf"/>
</dbReference>
<comment type="caution">
    <text evidence="2">The sequence shown here is derived from an EMBL/GenBank/DDBJ whole genome shotgun (WGS) entry which is preliminary data.</text>
</comment>
<reference evidence="2 3" key="1">
    <citation type="submission" date="2018-12" db="EMBL/GenBank/DDBJ databases">
        <authorList>
            <person name="Yang Y."/>
        </authorList>
    </citation>
    <scope>NUCLEOTIDE SEQUENCE [LARGE SCALE GENOMIC DNA]</scope>
    <source>
        <strain evidence="2 3">GSF71</strain>
    </source>
</reference>
<dbReference type="SUPFAM" id="SSF54292">
    <property type="entry name" value="2Fe-2S ferredoxin-like"/>
    <property type="match status" value="1"/>
</dbReference>
<dbReference type="EMBL" id="RZIJ01000017">
    <property type="protein sequence ID" value="RUQ67488.1"/>
    <property type="molecule type" value="Genomic_DNA"/>
</dbReference>
<evidence type="ECO:0000259" key="1">
    <source>
        <dbReference type="PROSITE" id="PS51085"/>
    </source>
</evidence>
<organism evidence="2 3">
    <name type="scientific">Azospirillum doebereinerae</name>
    <dbReference type="NCBI Taxonomy" id="92933"/>
    <lineage>
        <taxon>Bacteria</taxon>
        <taxon>Pseudomonadati</taxon>
        <taxon>Pseudomonadota</taxon>
        <taxon>Alphaproteobacteria</taxon>
        <taxon>Rhodospirillales</taxon>
        <taxon>Azospirillaceae</taxon>
        <taxon>Azospirillum</taxon>
    </lineage>
</organism>
<dbReference type="GO" id="GO:0051537">
    <property type="term" value="F:2 iron, 2 sulfur cluster binding"/>
    <property type="evidence" value="ECO:0007669"/>
    <property type="project" value="InterPro"/>
</dbReference>
<dbReference type="PROSITE" id="PS51085">
    <property type="entry name" value="2FE2S_FER_2"/>
    <property type="match status" value="1"/>
</dbReference>
<accession>A0A433J4V6</accession>
<dbReference type="Proteomes" id="UP000280346">
    <property type="component" value="Unassembled WGS sequence"/>
</dbReference>
<dbReference type="InterPro" id="IPR036010">
    <property type="entry name" value="2Fe-2S_ferredoxin-like_sf"/>
</dbReference>
<dbReference type="CDD" id="cd00207">
    <property type="entry name" value="fer2"/>
    <property type="match status" value="1"/>
</dbReference>
<dbReference type="Pfam" id="PF00111">
    <property type="entry name" value="Fer2"/>
    <property type="match status" value="1"/>
</dbReference>
<gene>
    <name evidence="2" type="ORF">EJ913_19910</name>
</gene>
<sequence>MANVTFSGPTLPKDLTVYAIAGDTGTLLALAKANDIPIPFQCQDGECGSCLVKVTYLDNKAPMAVDLTEKEKVTLSVNGKLTRSLLAAAETDHRPPPYRLACQFIVRDENIRIEFSGEPGVEPELRKSA</sequence>
<dbReference type="AlphaFoldDB" id="A0A433J4V6"/>
<dbReference type="PROSITE" id="PS00197">
    <property type="entry name" value="2FE2S_FER_1"/>
    <property type="match status" value="1"/>
</dbReference>
<proteinExistence type="predicted"/>
<dbReference type="OrthoDB" id="9793027at2"/>
<feature type="domain" description="2Fe-2S ferredoxin-type" evidence="1">
    <location>
        <begin position="2"/>
        <end position="119"/>
    </location>
</feature>
<evidence type="ECO:0000313" key="3">
    <source>
        <dbReference type="Proteomes" id="UP000280346"/>
    </source>
</evidence>
<dbReference type="RefSeq" id="WP_127001107.1">
    <property type="nucleotide sequence ID" value="NZ_JBNPXW010000015.1"/>
</dbReference>